<evidence type="ECO:0000256" key="5">
    <source>
        <dbReference type="ARBA" id="ARBA00022737"/>
    </source>
</evidence>
<dbReference type="PROSITE" id="PS50920">
    <property type="entry name" value="SOLCAR"/>
    <property type="match status" value="3"/>
</dbReference>
<dbReference type="OrthoDB" id="276989at2759"/>
<accession>A0A5J4Z103</accession>
<dbReference type="Pfam" id="PF00153">
    <property type="entry name" value="Mito_carr"/>
    <property type="match status" value="3"/>
</dbReference>
<evidence type="ECO:0000313" key="12">
    <source>
        <dbReference type="Proteomes" id="UP000324585"/>
    </source>
</evidence>
<keyword evidence="8 9" id="KW-0472">Membrane</keyword>
<evidence type="ECO:0000256" key="3">
    <source>
        <dbReference type="ARBA" id="ARBA00022448"/>
    </source>
</evidence>
<keyword evidence="12" id="KW-1185">Reference proteome</keyword>
<dbReference type="GO" id="GO:0048250">
    <property type="term" value="P:iron import into the mitochondrion"/>
    <property type="evidence" value="ECO:0007669"/>
    <property type="project" value="TreeGrafter"/>
</dbReference>
<keyword evidence="7" id="KW-0496">Mitochondrion</keyword>
<evidence type="ECO:0000256" key="10">
    <source>
        <dbReference type="RuleBase" id="RU000488"/>
    </source>
</evidence>
<dbReference type="PANTHER" id="PTHR45758">
    <property type="entry name" value="MITOFERRIN-1-RELATED"/>
    <property type="match status" value="1"/>
</dbReference>
<keyword evidence="4 9" id="KW-0812">Transmembrane</keyword>
<comment type="subcellular location">
    <subcellularLocation>
        <location evidence="1">Mitochondrion membrane</location>
        <topology evidence="1">Multi-pass membrane protein</topology>
    </subcellularLocation>
</comment>
<evidence type="ECO:0000256" key="1">
    <source>
        <dbReference type="ARBA" id="ARBA00004225"/>
    </source>
</evidence>
<dbReference type="PRINTS" id="PR00926">
    <property type="entry name" value="MITOCARRIER"/>
</dbReference>
<gene>
    <name evidence="11" type="ORF">FVE85_0262</name>
</gene>
<evidence type="ECO:0000256" key="9">
    <source>
        <dbReference type="PROSITE-ProRule" id="PRU00282"/>
    </source>
</evidence>
<dbReference type="InterPro" id="IPR023395">
    <property type="entry name" value="MCP_dom_sf"/>
</dbReference>
<sequence>MTPAYCTPPCTPAVRTASSTAATVPSVHAPVLWRRVRRTLLRATPPWLRLLVERGSESYCRNVSVTGHGEDRSDRDAARSCPNAMDADELLPAFDIGDDERFTHRQHMLAGAVAGMIEHSFMFPVDTIKTRMQVYGAAAPAPDASTGRLNSRAMWPMVRAIVGTEGVRTLWRGIGAVLISAGPAHAAHFSIYEAVKLNLTPLMSGYGAPDAMAHAMAGATATISSESIMAPMDVIKQRMQLGASGPKAAREGVIPTIVHVYRNFGFSAFFAGLKATLAMSIPFSATQFVVYEAVKSSIVSRNRPHLAAEIREKGKGRAAATSASEFHPGQQQPADRIENMPFNAVHHCLAGAAAGAIASAVTNPLDVVKTRLQTQGEIGARRYRGMMHAIRHIWIEERVPGFLRGIKPRIMFHAPAAAICWTTYELSKHIIGLQ</sequence>
<evidence type="ECO:0000313" key="11">
    <source>
        <dbReference type="EMBL" id="KAA8496533.1"/>
    </source>
</evidence>
<evidence type="ECO:0000256" key="4">
    <source>
        <dbReference type="ARBA" id="ARBA00022692"/>
    </source>
</evidence>
<comment type="similarity">
    <text evidence="2 10">Belongs to the mitochondrial carrier (TC 2.A.29) family.</text>
</comment>
<protein>
    <submittedName>
        <fullName evidence="11">Putative mitochondrial carrier</fullName>
    </submittedName>
</protein>
<evidence type="ECO:0000256" key="7">
    <source>
        <dbReference type="ARBA" id="ARBA00023128"/>
    </source>
</evidence>
<dbReference type="EMBL" id="VRMN01000002">
    <property type="protein sequence ID" value="KAA8496533.1"/>
    <property type="molecule type" value="Genomic_DNA"/>
</dbReference>
<feature type="repeat" description="Solcar" evidence="9">
    <location>
        <begin position="102"/>
        <end position="198"/>
    </location>
</feature>
<dbReference type="InterPro" id="IPR002067">
    <property type="entry name" value="MCP"/>
</dbReference>
<dbReference type="GO" id="GO:0031966">
    <property type="term" value="C:mitochondrial membrane"/>
    <property type="evidence" value="ECO:0007669"/>
    <property type="project" value="UniProtKB-SubCell"/>
</dbReference>
<dbReference type="Gene3D" id="1.50.40.10">
    <property type="entry name" value="Mitochondrial carrier domain"/>
    <property type="match status" value="2"/>
</dbReference>
<dbReference type="OMA" id="MYNSQHQ"/>
<keyword evidence="5" id="KW-0677">Repeat</keyword>
<evidence type="ECO:0000256" key="6">
    <source>
        <dbReference type="ARBA" id="ARBA00022989"/>
    </source>
</evidence>
<proteinExistence type="inferred from homology"/>
<comment type="caution">
    <text evidence="11">The sequence shown here is derived from an EMBL/GenBank/DDBJ whole genome shotgun (WGS) entry which is preliminary data.</text>
</comment>
<keyword evidence="6" id="KW-1133">Transmembrane helix</keyword>
<feature type="repeat" description="Solcar" evidence="9">
    <location>
        <begin position="342"/>
        <end position="430"/>
    </location>
</feature>
<evidence type="ECO:0000256" key="2">
    <source>
        <dbReference type="ARBA" id="ARBA00006375"/>
    </source>
</evidence>
<dbReference type="AlphaFoldDB" id="A0A5J4Z103"/>
<reference evidence="12" key="1">
    <citation type="journal article" date="2019" name="Nat. Commun.">
        <title>Expansion of phycobilisome linker gene families in mesophilic red algae.</title>
        <authorList>
            <person name="Lee J."/>
            <person name="Kim D."/>
            <person name="Bhattacharya D."/>
            <person name="Yoon H.S."/>
        </authorList>
    </citation>
    <scope>NUCLEOTIDE SEQUENCE [LARGE SCALE GENOMIC DNA]</scope>
    <source>
        <strain evidence="12">CCMP 1328</strain>
    </source>
</reference>
<name>A0A5J4Z103_PORPP</name>
<dbReference type="Proteomes" id="UP000324585">
    <property type="component" value="Unassembled WGS sequence"/>
</dbReference>
<evidence type="ECO:0000256" key="8">
    <source>
        <dbReference type="ARBA" id="ARBA00023136"/>
    </source>
</evidence>
<feature type="repeat" description="Solcar" evidence="9">
    <location>
        <begin position="209"/>
        <end position="297"/>
    </location>
</feature>
<keyword evidence="3 10" id="KW-0813">Transport</keyword>
<organism evidence="11 12">
    <name type="scientific">Porphyridium purpureum</name>
    <name type="common">Red alga</name>
    <name type="synonym">Porphyridium cruentum</name>
    <dbReference type="NCBI Taxonomy" id="35688"/>
    <lineage>
        <taxon>Eukaryota</taxon>
        <taxon>Rhodophyta</taxon>
        <taxon>Bangiophyceae</taxon>
        <taxon>Porphyridiales</taxon>
        <taxon>Porphyridiaceae</taxon>
        <taxon>Porphyridium</taxon>
    </lineage>
</organism>
<dbReference type="PANTHER" id="PTHR45758:SF4">
    <property type="entry name" value="MITOFERRIN-1"/>
    <property type="match status" value="1"/>
</dbReference>
<dbReference type="InterPro" id="IPR018108">
    <property type="entry name" value="MCP_transmembrane"/>
</dbReference>
<dbReference type="SUPFAM" id="SSF103506">
    <property type="entry name" value="Mitochondrial carrier"/>
    <property type="match status" value="1"/>
</dbReference>
<dbReference type="GO" id="GO:0015093">
    <property type="term" value="F:ferrous iron transmembrane transporter activity"/>
    <property type="evidence" value="ECO:0007669"/>
    <property type="project" value="TreeGrafter"/>
</dbReference>